<dbReference type="EMBL" id="AP025739">
    <property type="protein sequence ID" value="BDI29994.1"/>
    <property type="molecule type" value="Genomic_DNA"/>
</dbReference>
<dbReference type="AlphaFoldDB" id="A0A402D2H1"/>
<evidence type="ECO:0000256" key="7">
    <source>
        <dbReference type="ARBA" id="ARBA00023239"/>
    </source>
</evidence>
<evidence type="ECO:0000313" key="12">
    <source>
        <dbReference type="Proteomes" id="UP000287394"/>
    </source>
</evidence>
<evidence type="ECO:0000256" key="1">
    <source>
        <dbReference type="ARBA" id="ARBA00003365"/>
    </source>
</evidence>
<dbReference type="GO" id="GO:0005829">
    <property type="term" value="C:cytosol"/>
    <property type="evidence" value="ECO:0007669"/>
    <property type="project" value="TreeGrafter"/>
</dbReference>
<dbReference type="Pfam" id="PF00290">
    <property type="entry name" value="Trp_syntA"/>
    <property type="match status" value="1"/>
</dbReference>
<dbReference type="PANTHER" id="PTHR43406">
    <property type="entry name" value="TRYPTOPHAN SYNTHASE, ALPHA CHAIN"/>
    <property type="match status" value="1"/>
</dbReference>
<evidence type="ECO:0000256" key="3">
    <source>
        <dbReference type="ARBA" id="ARBA00011270"/>
    </source>
</evidence>
<evidence type="ECO:0000256" key="9">
    <source>
        <dbReference type="HAMAP-Rule" id="MF_00131"/>
    </source>
</evidence>
<keyword evidence="6 9" id="KW-0057">Aromatic amino acid biosynthesis</keyword>
<comment type="similarity">
    <text evidence="9 10">Belongs to the TrpA family.</text>
</comment>
<keyword evidence="12" id="KW-1185">Reference proteome</keyword>
<dbReference type="InterPro" id="IPR002028">
    <property type="entry name" value="Trp_synthase_suA"/>
</dbReference>
<evidence type="ECO:0000256" key="6">
    <source>
        <dbReference type="ARBA" id="ARBA00023141"/>
    </source>
</evidence>
<dbReference type="FunCoup" id="A0A402D2H1">
    <property type="interactions" value="368"/>
</dbReference>
<evidence type="ECO:0000256" key="5">
    <source>
        <dbReference type="ARBA" id="ARBA00022822"/>
    </source>
</evidence>
<comment type="subunit">
    <text evidence="3 9">Tetramer of two alpha and two beta chains.</text>
</comment>
<sequence>MPSRLPQTFAALKNKNEGALVAFLTAGDPGVESTPDLIALIAEAGADVVELGIPYSDPLADGPIIQASSQRALDRGVTPPMSLDLVRQAREKTQVPIVLMTSYNLVWIYGLERFAKDAAEAGADGAILTDLPPEEAEPWKAAAQAHGISTVFLVAPTSTTERIARIAGSSTGFVYCVSRTGVTGARKEMPADLPQLIDQIRAATDTPVCVGFGVSNPEHVAQVCAMADGAVVGSKLVEFLHQNADNPGRDAAVRDLVSGWKAATRRF</sequence>
<dbReference type="KEGG" id="ccot:CCAX7_20450"/>
<evidence type="ECO:0000256" key="4">
    <source>
        <dbReference type="ARBA" id="ARBA00022605"/>
    </source>
</evidence>
<evidence type="ECO:0000256" key="10">
    <source>
        <dbReference type="RuleBase" id="RU003662"/>
    </source>
</evidence>
<dbReference type="InterPro" id="IPR011060">
    <property type="entry name" value="RibuloseP-bd_barrel"/>
</dbReference>
<keyword evidence="7 9" id="KW-0456">Lyase</keyword>
<dbReference type="HAMAP" id="MF_00131">
    <property type="entry name" value="Trp_synth_alpha"/>
    <property type="match status" value="1"/>
</dbReference>
<name>A0A402D2H1_9BACT</name>
<comment type="pathway">
    <text evidence="2 9">Amino-acid biosynthesis; L-tryptophan biosynthesis; L-tryptophan from chorismate: step 5/5.</text>
</comment>
<dbReference type="SUPFAM" id="SSF51366">
    <property type="entry name" value="Ribulose-phoshate binding barrel"/>
    <property type="match status" value="1"/>
</dbReference>
<evidence type="ECO:0000313" key="11">
    <source>
        <dbReference type="EMBL" id="BDI29994.1"/>
    </source>
</evidence>
<proteinExistence type="inferred from homology"/>
<dbReference type="InterPro" id="IPR018204">
    <property type="entry name" value="Trp_synthase_alpha_AS"/>
</dbReference>
<feature type="active site" description="Proton acceptor" evidence="9">
    <location>
        <position position="61"/>
    </location>
</feature>
<dbReference type="GO" id="GO:0004834">
    <property type="term" value="F:tryptophan synthase activity"/>
    <property type="evidence" value="ECO:0007669"/>
    <property type="project" value="UniProtKB-UniRule"/>
</dbReference>
<dbReference type="PROSITE" id="PS00167">
    <property type="entry name" value="TRP_SYNTHASE_ALPHA"/>
    <property type="match status" value="1"/>
</dbReference>
<protein>
    <recommendedName>
        <fullName evidence="9">Tryptophan synthase alpha chain</fullName>
        <ecNumber evidence="9">4.2.1.20</ecNumber>
    </recommendedName>
</protein>
<dbReference type="EC" id="4.2.1.20" evidence="9"/>
<gene>
    <name evidence="9 11" type="primary">trpA</name>
    <name evidence="11" type="ORF">CCAX7_20450</name>
</gene>
<evidence type="ECO:0000256" key="2">
    <source>
        <dbReference type="ARBA" id="ARBA00004733"/>
    </source>
</evidence>
<comment type="catalytic activity">
    <reaction evidence="8 9">
        <text>(1S,2R)-1-C-(indol-3-yl)glycerol 3-phosphate + L-serine = D-glyceraldehyde 3-phosphate + L-tryptophan + H2O</text>
        <dbReference type="Rhea" id="RHEA:10532"/>
        <dbReference type="ChEBI" id="CHEBI:15377"/>
        <dbReference type="ChEBI" id="CHEBI:33384"/>
        <dbReference type="ChEBI" id="CHEBI:57912"/>
        <dbReference type="ChEBI" id="CHEBI:58866"/>
        <dbReference type="ChEBI" id="CHEBI:59776"/>
        <dbReference type="EC" id="4.2.1.20"/>
    </reaction>
</comment>
<reference evidence="11 12" key="1">
    <citation type="journal article" date="2019" name="Int. J. Syst. Evol. Microbiol.">
        <title>Capsulimonas corticalis gen. nov., sp. nov., an aerobic capsulated bacterium, of a novel bacterial order, Capsulimonadales ord. nov., of the class Armatimonadia of the phylum Armatimonadetes.</title>
        <authorList>
            <person name="Li J."/>
            <person name="Kudo C."/>
            <person name="Tonouchi A."/>
        </authorList>
    </citation>
    <scope>NUCLEOTIDE SEQUENCE [LARGE SCALE GENOMIC DNA]</scope>
    <source>
        <strain evidence="11 12">AX-7</strain>
    </source>
</reference>
<dbReference type="InterPro" id="IPR013785">
    <property type="entry name" value="Aldolase_TIM"/>
</dbReference>
<accession>A0A402D2H1</accession>
<dbReference type="PANTHER" id="PTHR43406:SF1">
    <property type="entry name" value="TRYPTOPHAN SYNTHASE ALPHA CHAIN, CHLOROPLASTIC"/>
    <property type="match status" value="1"/>
</dbReference>
<organism evidence="11 12">
    <name type="scientific">Capsulimonas corticalis</name>
    <dbReference type="NCBI Taxonomy" id="2219043"/>
    <lineage>
        <taxon>Bacteria</taxon>
        <taxon>Bacillati</taxon>
        <taxon>Armatimonadota</taxon>
        <taxon>Armatimonadia</taxon>
        <taxon>Capsulimonadales</taxon>
        <taxon>Capsulimonadaceae</taxon>
        <taxon>Capsulimonas</taxon>
    </lineage>
</organism>
<dbReference type="FunFam" id="3.20.20.70:FF:000037">
    <property type="entry name" value="Tryptophan synthase alpha chain"/>
    <property type="match status" value="1"/>
</dbReference>
<dbReference type="RefSeq" id="WP_119323700.1">
    <property type="nucleotide sequence ID" value="NZ_AP025739.1"/>
</dbReference>
<dbReference type="NCBIfam" id="TIGR00262">
    <property type="entry name" value="trpA"/>
    <property type="match status" value="1"/>
</dbReference>
<dbReference type="Gene3D" id="3.20.20.70">
    <property type="entry name" value="Aldolase class I"/>
    <property type="match status" value="1"/>
</dbReference>
<comment type="function">
    <text evidence="1 9">The alpha subunit is responsible for the aldol cleavage of indoleglycerol phosphate to indole and glyceraldehyde 3-phosphate.</text>
</comment>
<dbReference type="OrthoDB" id="9804578at2"/>
<keyword evidence="5 9" id="KW-0822">Tryptophan biosynthesis</keyword>
<dbReference type="CDD" id="cd04724">
    <property type="entry name" value="Tryptophan_synthase_alpha"/>
    <property type="match status" value="1"/>
</dbReference>
<feature type="active site" description="Proton acceptor" evidence="9">
    <location>
        <position position="50"/>
    </location>
</feature>
<dbReference type="Proteomes" id="UP000287394">
    <property type="component" value="Chromosome"/>
</dbReference>
<evidence type="ECO:0000256" key="8">
    <source>
        <dbReference type="ARBA" id="ARBA00049047"/>
    </source>
</evidence>
<keyword evidence="4 9" id="KW-0028">Amino-acid biosynthesis</keyword>